<dbReference type="GO" id="GO:0008233">
    <property type="term" value="F:peptidase activity"/>
    <property type="evidence" value="ECO:0007669"/>
    <property type="project" value="UniProtKB-KW"/>
</dbReference>
<organism evidence="2">
    <name type="scientific">Leucothrix mucor</name>
    <dbReference type="NCBI Taxonomy" id="45248"/>
    <lineage>
        <taxon>Bacteria</taxon>
        <taxon>Pseudomonadati</taxon>
        <taxon>Pseudomonadota</taxon>
        <taxon>Gammaproteobacteria</taxon>
        <taxon>Thiotrichales</taxon>
        <taxon>Thiotrichaceae</taxon>
        <taxon>Leucothrix</taxon>
    </lineage>
</organism>
<keyword evidence="2" id="KW-0645">Protease</keyword>
<dbReference type="Pfam" id="PF04386">
    <property type="entry name" value="SspB"/>
    <property type="match status" value="1"/>
</dbReference>
<evidence type="ECO:0000256" key="1">
    <source>
        <dbReference type="SAM" id="MobiDB-lite"/>
    </source>
</evidence>
<comment type="caution">
    <text evidence="2">The sequence shown here is derived from an EMBL/GenBank/DDBJ whole genome shotgun (WGS) entry which is preliminary data.</text>
</comment>
<feature type="region of interest" description="Disordered" evidence="1">
    <location>
        <begin position="97"/>
        <end position="137"/>
    </location>
</feature>
<dbReference type="GO" id="GO:0005829">
    <property type="term" value="C:cytosol"/>
    <property type="evidence" value="ECO:0007669"/>
    <property type="project" value="TreeGrafter"/>
</dbReference>
<keyword evidence="2" id="KW-0378">Hydrolase</keyword>
<dbReference type="GO" id="GO:0006508">
    <property type="term" value="P:proteolysis"/>
    <property type="evidence" value="ECO:0007669"/>
    <property type="project" value="UniProtKB-KW"/>
</dbReference>
<dbReference type="NCBIfam" id="NF008769">
    <property type="entry name" value="PRK11798.2-5"/>
    <property type="match status" value="1"/>
</dbReference>
<dbReference type="EMBL" id="DRMS01000254">
    <property type="protein sequence ID" value="HFC92502.1"/>
    <property type="molecule type" value="Genomic_DNA"/>
</dbReference>
<reference evidence="2" key="1">
    <citation type="journal article" date="2020" name="mSystems">
        <title>Genome- and Community-Level Interaction Insights into Carbon Utilization and Element Cycling Functions of Hydrothermarchaeota in Hydrothermal Sediment.</title>
        <authorList>
            <person name="Zhou Z."/>
            <person name="Liu Y."/>
            <person name="Xu W."/>
            <person name="Pan J."/>
            <person name="Luo Z.H."/>
            <person name="Li M."/>
        </authorList>
    </citation>
    <scope>NUCLEOTIDE SEQUENCE [LARGE SCALE GENOMIC DNA]</scope>
    <source>
        <strain evidence="2">HyVt-493</strain>
    </source>
</reference>
<dbReference type="AlphaFoldDB" id="A0A7V2SZR6"/>
<dbReference type="InterPro" id="IPR007481">
    <property type="entry name" value="SspB"/>
</dbReference>
<dbReference type="SUPFAM" id="SSF101738">
    <property type="entry name" value="SspB-like"/>
    <property type="match status" value="1"/>
</dbReference>
<dbReference type="GO" id="GO:0045732">
    <property type="term" value="P:positive regulation of protein catabolic process"/>
    <property type="evidence" value="ECO:0007669"/>
    <property type="project" value="TreeGrafter"/>
</dbReference>
<gene>
    <name evidence="2" type="ORF">ENJ51_06790</name>
</gene>
<dbReference type="PANTHER" id="PTHR37486">
    <property type="entry name" value="STRINGENT STARVATION PROTEIN B"/>
    <property type="match status" value="1"/>
</dbReference>
<dbReference type="PANTHER" id="PTHR37486:SF1">
    <property type="entry name" value="STRINGENT STARVATION PROTEIN B"/>
    <property type="match status" value="1"/>
</dbReference>
<protein>
    <submittedName>
        <fullName evidence="2">ClpXP protease specificity-enhancing factor</fullName>
    </submittedName>
</protein>
<dbReference type="Proteomes" id="UP000885750">
    <property type="component" value="Unassembled WGS sequence"/>
</dbReference>
<dbReference type="Gene3D" id="2.30.30.220">
    <property type="entry name" value="SspB-like"/>
    <property type="match status" value="1"/>
</dbReference>
<proteinExistence type="predicted"/>
<evidence type="ECO:0000313" key="2">
    <source>
        <dbReference type="EMBL" id="HFC92502.1"/>
    </source>
</evidence>
<dbReference type="PIRSF" id="PIRSF005276">
    <property type="entry name" value="SspB"/>
    <property type="match status" value="1"/>
</dbReference>
<dbReference type="InterPro" id="IPR036760">
    <property type="entry name" value="SspB-like_sf"/>
</dbReference>
<accession>A0A7V2SZR6</accession>
<feature type="compositionally biased region" description="Basic residues" evidence="1">
    <location>
        <begin position="125"/>
        <end position="137"/>
    </location>
</feature>
<sequence>MTSNRPYLVKAIYEWIMDNGVTPHVVINAMDETVSVPQQYVDDGQIILNVNPSAVQNLVIDNECIMFNARFGGKPYNIYAPMHTVMAIYAAENGQGMMFNDEQNGGPPPNNNDGSNSGGSGGNKRPPRKKPNLRVVK</sequence>
<name>A0A7V2SZR6_LEUMU</name>
<dbReference type="GO" id="GO:0005840">
    <property type="term" value="C:ribosome"/>
    <property type="evidence" value="ECO:0007669"/>
    <property type="project" value="TreeGrafter"/>
</dbReference>